<evidence type="ECO:0008006" key="3">
    <source>
        <dbReference type="Google" id="ProtNLM"/>
    </source>
</evidence>
<comment type="caution">
    <text evidence="1">The sequence shown here is derived from an EMBL/GenBank/DDBJ whole genome shotgun (WGS) entry which is preliminary data.</text>
</comment>
<accession>A0AAW4DPW6</accession>
<organism evidence="1 2">
    <name type="scientific">Lactobacillus crispatus</name>
    <dbReference type="NCBI Taxonomy" id="47770"/>
    <lineage>
        <taxon>Bacteria</taxon>
        <taxon>Bacillati</taxon>
        <taxon>Bacillota</taxon>
        <taxon>Bacilli</taxon>
        <taxon>Lactobacillales</taxon>
        <taxon>Lactobacillaceae</taxon>
        <taxon>Lactobacillus</taxon>
    </lineage>
</organism>
<proteinExistence type="predicted"/>
<dbReference type="AlphaFoldDB" id="A0AAW4DPW6"/>
<gene>
    <name evidence="1" type="ORF">HYQ56_1201</name>
</gene>
<dbReference type="Proteomes" id="UP001194414">
    <property type="component" value="Unassembled WGS sequence"/>
</dbReference>
<reference evidence="1" key="1">
    <citation type="submission" date="2020-07" db="EMBL/GenBank/DDBJ databases">
        <title>Comparative genomics analyses of Lactobacillus crispatus isolated from different ecological niches.</title>
        <authorList>
            <person name="Mancino W."/>
            <person name="Mancabelli L."/>
            <person name="Lugli G.A."/>
            <person name="Milani C."/>
            <person name="Viappiani A."/>
            <person name="Anzalone R."/>
            <person name="Longhi G."/>
            <person name="Ventura M."/>
            <person name="Turroni F."/>
        </authorList>
    </citation>
    <scope>NUCLEOTIDE SEQUENCE</scope>
    <source>
        <strain evidence="1">LB65</strain>
    </source>
</reference>
<dbReference type="EMBL" id="JACCPP010000021">
    <property type="protein sequence ID" value="MBI1708218.1"/>
    <property type="molecule type" value="Genomic_DNA"/>
</dbReference>
<sequence length="126" mass="14704">MLCLFSTFLPNLLSQRSTRKALLSDKKFDQAVFYLMDNLNLLKQSLSADMDYSQLFEKLRKLNKKIKGISKPFHYMPKKTRTINQGRRAINAIISNIIGADCKKLQNLQDEQIFQMYLEAKLLNQN</sequence>
<name>A0AAW4DPW6_9LACO</name>
<evidence type="ECO:0000313" key="1">
    <source>
        <dbReference type="EMBL" id="MBI1708218.1"/>
    </source>
</evidence>
<evidence type="ECO:0000313" key="2">
    <source>
        <dbReference type="Proteomes" id="UP001194414"/>
    </source>
</evidence>
<protein>
    <recommendedName>
        <fullName evidence="3">Transposase</fullName>
    </recommendedName>
</protein>